<evidence type="ECO:0000256" key="1">
    <source>
        <dbReference type="SAM" id="MobiDB-lite"/>
    </source>
</evidence>
<dbReference type="Pfam" id="PF13855">
    <property type="entry name" value="LRR_8"/>
    <property type="match status" value="1"/>
</dbReference>
<sequence>MEGALAWVLPLPPLLLLLLLLQDPGSQGHSCNVTSEDVNWTREFNAVCLNFSGQGVRLPRDQSLRASNLLLLDLSRNNLRELPPTFFAQLEKLQVLNVTDNWLDRVDGTLAARCGLDLKADCSCILTSWHEVWRDNCSGHPPLQCLDTATRAWHNLSTFLEVSCPPGLSPPIIGAVVAGACLFLGFAIAGPLLAWRFWRHRVARRQDLSKALAAQDDPRPSSGVQPRYSSRGYSPNSQVAAPCRLSTPDYENMFVGQPDAQNQWDEHGAQPSEDNDFYMNYEGVDLASTPVYCNLQSLGQPRWIQNTFNVPSH</sequence>
<dbReference type="HOGENOM" id="CLU_906014_0_0_1"/>
<dbReference type="GO" id="GO:0005783">
    <property type="term" value="C:endoplasmic reticulum"/>
    <property type="evidence" value="ECO:0007669"/>
    <property type="project" value="Ensembl"/>
</dbReference>
<evidence type="ECO:0000256" key="3">
    <source>
        <dbReference type="SAM" id="SignalP"/>
    </source>
</evidence>
<reference evidence="4" key="3">
    <citation type="submission" date="2025-09" db="UniProtKB">
        <authorList>
            <consortium name="Ensembl"/>
        </authorList>
    </citation>
    <scope>IDENTIFICATION</scope>
</reference>
<dbReference type="FunCoup" id="H0WWA1">
    <property type="interactions" value="82"/>
</dbReference>
<organism evidence="4 5">
    <name type="scientific">Otolemur garnettii</name>
    <name type="common">Small-eared galago</name>
    <name type="synonym">Garnett's greater bushbaby</name>
    <dbReference type="NCBI Taxonomy" id="30611"/>
    <lineage>
        <taxon>Eukaryota</taxon>
        <taxon>Metazoa</taxon>
        <taxon>Chordata</taxon>
        <taxon>Craniata</taxon>
        <taxon>Vertebrata</taxon>
        <taxon>Euteleostomi</taxon>
        <taxon>Mammalia</taxon>
        <taxon>Eutheria</taxon>
        <taxon>Euarchontoglires</taxon>
        <taxon>Primates</taxon>
        <taxon>Strepsirrhini</taxon>
        <taxon>Lorisiformes</taxon>
        <taxon>Galagidae</taxon>
        <taxon>Otolemur</taxon>
    </lineage>
</organism>
<dbReference type="Ensembl" id="ENSOGAT00000007432.2">
    <property type="protein sequence ID" value="ENSOGAP00000006646.2"/>
    <property type="gene ID" value="ENSOGAG00000007429.2"/>
</dbReference>
<evidence type="ECO:0000313" key="4">
    <source>
        <dbReference type="Ensembl" id="ENSOGAP00000006646.2"/>
    </source>
</evidence>
<dbReference type="AlphaFoldDB" id="H0WWA1"/>
<reference evidence="5" key="1">
    <citation type="submission" date="2011-03" db="EMBL/GenBank/DDBJ databases">
        <title>Version 3 of the genome sequence of Otolemur garnettii (Bushbaby).</title>
        <authorList>
            <consortium name="The Broad Institute Genome Sequencing Platform"/>
            <person name="Di Palma F."/>
            <person name="Johnson J."/>
            <person name="Lander E.S."/>
            <person name="Lindblad-Toh K."/>
            <person name="Jaffe D.B."/>
            <person name="Gnerre S."/>
            <person name="MacCallum I."/>
            <person name="Przybylski D."/>
            <person name="Ribeiro F.J."/>
            <person name="Burton J.N."/>
            <person name="Walker B.J."/>
            <person name="Sharpe T."/>
            <person name="Hall G."/>
        </authorList>
    </citation>
    <scope>NUCLEOTIDE SEQUENCE [LARGE SCALE GENOMIC DNA]</scope>
</reference>
<dbReference type="Gene3D" id="3.80.10.10">
    <property type="entry name" value="Ribonuclease Inhibitor"/>
    <property type="match status" value="1"/>
</dbReference>
<keyword evidence="2" id="KW-1133">Transmembrane helix</keyword>
<dbReference type="InterPro" id="IPR039243">
    <property type="entry name" value="LRRC25"/>
</dbReference>
<dbReference type="EMBL" id="AAQR03128815">
    <property type="status" value="NOT_ANNOTATED_CDS"/>
    <property type="molecule type" value="Genomic_DNA"/>
</dbReference>
<feature type="transmembrane region" description="Helical" evidence="2">
    <location>
        <begin position="172"/>
        <end position="195"/>
    </location>
</feature>
<keyword evidence="2" id="KW-0472">Membrane</keyword>
<reference evidence="4" key="2">
    <citation type="submission" date="2025-08" db="UniProtKB">
        <authorList>
            <consortium name="Ensembl"/>
        </authorList>
    </citation>
    <scope>IDENTIFICATION</scope>
</reference>
<evidence type="ECO:0000256" key="2">
    <source>
        <dbReference type="SAM" id="Phobius"/>
    </source>
</evidence>
<dbReference type="GO" id="GO:0005829">
    <property type="term" value="C:cytosol"/>
    <property type="evidence" value="ECO:0007669"/>
    <property type="project" value="Ensembl"/>
</dbReference>
<dbReference type="InterPro" id="IPR001611">
    <property type="entry name" value="Leu-rich_rpt"/>
</dbReference>
<dbReference type="EMBL" id="AAQR03128814">
    <property type="status" value="NOT_ANNOTATED_CDS"/>
    <property type="molecule type" value="Genomic_DNA"/>
</dbReference>
<dbReference type="InParanoid" id="H0WWA1"/>
<dbReference type="OMA" id="WHNVSAF"/>
<dbReference type="SUPFAM" id="SSF52058">
    <property type="entry name" value="L domain-like"/>
    <property type="match status" value="1"/>
</dbReference>
<protein>
    <submittedName>
        <fullName evidence="4">Leucine rich repeat containing 25</fullName>
    </submittedName>
</protein>
<feature type="compositionally biased region" description="Polar residues" evidence="1">
    <location>
        <begin position="222"/>
        <end position="239"/>
    </location>
</feature>
<dbReference type="InterPro" id="IPR032675">
    <property type="entry name" value="LRR_dom_sf"/>
</dbReference>
<feature type="chain" id="PRO_5003544075" evidence="3">
    <location>
        <begin position="29"/>
        <end position="313"/>
    </location>
</feature>
<accession>H0WWA1</accession>
<keyword evidence="2" id="KW-0812">Transmembrane</keyword>
<feature type="region of interest" description="Disordered" evidence="1">
    <location>
        <begin position="211"/>
        <end position="239"/>
    </location>
</feature>
<name>H0WWA1_OTOGA</name>
<keyword evidence="5" id="KW-1185">Reference proteome</keyword>
<keyword evidence="3" id="KW-0732">Signal</keyword>
<dbReference type="PROSITE" id="PS51450">
    <property type="entry name" value="LRR"/>
    <property type="match status" value="1"/>
</dbReference>
<dbReference type="Proteomes" id="UP000005225">
    <property type="component" value="Unassembled WGS sequence"/>
</dbReference>
<dbReference type="PANTHER" id="PTHR20878">
    <property type="entry name" value="LEUCINE-RICH REPEAT CONTAINING PROTEIN 25"/>
    <property type="match status" value="1"/>
</dbReference>
<dbReference type="STRING" id="30611.ENSOGAP00000006646"/>
<dbReference type="PANTHER" id="PTHR20878:SF0">
    <property type="entry name" value="LEUCINE-RICH REPEAT-CONTAINING PROTEIN 25"/>
    <property type="match status" value="1"/>
</dbReference>
<proteinExistence type="predicted"/>
<feature type="signal peptide" evidence="3">
    <location>
        <begin position="1"/>
        <end position="28"/>
    </location>
</feature>
<dbReference type="GO" id="GO:0015630">
    <property type="term" value="C:microtubule cytoskeleton"/>
    <property type="evidence" value="ECO:0007669"/>
    <property type="project" value="Ensembl"/>
</dbReference>
<evidence type="ECO:0000313" key="5">
    <source>
        <dbReference type="Proteomes" id="UP000005225"/>
    </source>
</evidence>
<dbReference type="eggNOG" id="ENOG502S9V5">
    <property type="taxonomic scope" value="Eukaryota"/>
</dbReference>
<dbReference type="GeneTree" id="ENSGT00390000004001"/>